<protein>
    <recommendedName>
        <fullName evidence="4">Antitoxin</fullName>
    </recommendedName>
</protein>
<evidence type="ECO:0000313" key="3">
    <source>
        <dbReference type="Proteomes" id="UP001369736"/>
    </source>
</evidence>
<evidence type="ECO:0008006" key="4">
    <source>
        <dbReference type="Google" id="ProtNLM"/>
    </source>
</evidence>
<dbReference type="Proteomes" id="UP001369736">
    <property type="component" value="Unassembled WGS sequence"/>
</dbReference>
<evidence type="ECO:0000256" key="1">
    <source>
        <dbReference type="SAM" id="MobiDB-lite"/>
    </source>
</evidence>
<gene>
    <name evidence="2" type="ORF">WCD58_06545</name>
</gene>
<reference evidence="2 3" key="1">
    <citation type="submission" date="2024-03" db="EMBL/GenBank/DDBJ databases">
        <title>Actinomycetospora sp. OC33-EN07, a novel actinomycete isolated from wild orchid (Aerides multiflora).</title>
        <authorList>
            <person name="Suriyachadkun C."/>
        </authorList>
    </citation>
    <scope>NUCLEOTIDE SEQUENCE [LARGE SCALE GENOMIC DNA]</scope>
    <source>
        <strain evidence="2 3">OC33-EN07</strain>
    </source>
</reference>
<dbReference type="EMBL" id="JBBEGM010000001">
    <property type="protein sequence ID" value="MEJ2860804.1"/>
    <property type="molecule type" value="Genomic_DNA"/>
</dbReference>
<name>A0ABU8M1V9_9PSEU</name>
<evidence type="ECO:0000313" key="2">
    <source>
        <dbReference type="EMBL" id="MEJ2860804.1"/>
    </source>
</evidence>
<feature type="compositionally biased region" description="Basic and acidic residues" evidence="1">
    <location>
        <begin position="19"/>
        <end position="37"/>
    </location>
</feature>
<organism evidence="2 3">
    <name type="scientific">Actinomycetospora flava</name>
    <dbReference type="NCBI Taxonomy" id="3129232"/>
    <lineage>
        <taxon>Bacteria</taxon>
        <taxon>Bacillati</taxon>
        <taxon>Actinomycetota</taxon>
        <taxon>Actinomycetes</taxon>
        <taxon>Pseudonocardiales</taxon>
        <taxon>Pseudonocardiaceae</taxon>
        <taxon>Actinomycetospora</taxon>
    </lineage>
</organism>
<proteinExistence type="predicted"/>
<feature type="region of interest" description="Disordered" evidence="1">
    <location>
        <begin position="16"/>
        <end position="55"/>
    </location>
</feature>
<accession>A0ABU8M1V9</accession>
<dbReference type="RefSeq" id="WP_337700702.1">
    <property type="nucleotide sequence ID" value="NZ_JBBEGM010000001.1"/>
</dbReference>
<comment type="caution">
    <text evidence="2">The sequence shown here is derived from an EMBL/GenBank/DDBJ whole genome shotgun (WGS) entry which is preliminary data.</text>
</comment>
<keyword evidence="3" id="KW-1185">Reference proteome</keyword>
<sequence length="55" mass="6160">MPGLFSKISEFLKSPQGRKYTDQAKRYAQDPKNRQKAQDALNKFRGKGGGQGGHH</sequence>